<evidence type="ECO:0000259" key="3">
    <source>
        <dbReference type="Pfam" id="PF12849"/>
    </source>
</evidence>
<name>A0AA48GXB0_9BACT</name>
<gene>
    <name evidence="4" type="primary">pstS_2</name>
    <name evidence="4" type="ORF">METEAL_12320</name>
</gene>
<dbReference type="Pfam" id="PF12849">
    <property type="entry name" value="PBP_like_2"/>
    <property type="match status" value="1"/>
</dbReference>
<evidence type="ECO:0000256" key="2">
    <source>
        <dbReference type="SAM" id="SignalP"/>
    </source>
</evidence>
<dbReference type="RefSeq" id="WP_316414962.1">
    <property type="nucleotide sequence ID" value="NZ_AP027080.1"/>
</dbReference>
<keyword evidence="5" id="KW-1185">Reference proteome</keyword>
<dbReference type="AlphaFoldDB" id="A0AA48GXB0"/>
<keyword evidence="1 2" id="KW-0732">Signal</keyword>
<accession>A0AA48GXB0</accession>
<dbReference type="InterPro" id="IPR024370">
    <property type="entry name" value="PBP_domain"/>
</dbReference>
<protein>
    <submittedName>
        <fullName evidence="4">Phosphate-binding protein PstS</fullName>
    </submittedName>
</protein>
<feature type="domain" description="PBP" evidence="3">
    <location>
        <begin position="31"/>
        <end position="284"/>
    </location>
</feature>
<dbReference type="Proteomes" id="UP001238179">
    <property type="component" value="Chromosome"/>
</dbReference>
<feature type="chain" id="PRO_5041214723" evidence="2">
    <location>
        <begin position="25"/>
        <end position="314"/>
    </location>
</feature>
<organism evidence="4 5">
    <name type="scientific">Mesoterricola silvestris</name>
    <dbReference type="NCBI Taxonomy" id="2927979"/>
    <lineage>
        <taxon>Bacteria</taxon>
        <taxon>Pseudomonadati</taxon>
        <taxon>Acidobacteriota</taxon>
        <taxon>Holophagae</taxon>
        <taxon>Holophagales</taxon>
        <taxon>Holophagaceae</taxon>
        <taxon>Mesoterricola</taxon>
    </lineage>
</organism>
<proteinExistence type="predicted"/>
<dbReference type="PANTHER" id="PTHR30570">
    <property type="entry name" value="PERIPLASMIC PHOSPHATE BINDING COMPONENT OF PHOSPHATE ABC TRANSPORTER"/>
    <property type="match status" value="1"/>
</dbReference>
<dbReference type="SUPFAM" id="SSF53850">
    <property type="entry name" value="Periplasmic binding protein-like II"/>
    <property type="match status" value="1"/>
</dbReference>
<feature type="signal peptide" evidence="2">
    <location>
        <begin position="1"/>
        <end position="24"/>
    </location>
</feature>
<evidence type="ECO:0000256" key="1">
    <source>
        <dbReference type="ARBA" id="ARBA00022729"/>
    </source>
</evidence>
<evidence type="ECO:0000313" key="4">
    <source>
        <dbReference type="EMBL" id="BDU72058.1"/>
    </source>
</evidence>
<sequence>MRFPRGLNSLLLASALVSALPAQAQAPRAGNAIVVAEMVEPLMAKWKDAYRSKHPGWDLSYASTLQDSVFKAFLAGQSLLAPSARDFTREEIAAFTAKWGYAPTRVAICMDGLVVLVHKSNPLKEIKIEQLDAIYSTTRLQGWPKDIQVWGDLGLTTGNWATRPIEVLGHPVGSGTRMFYLSAVQKNGTSKPTIQRGADILEMVENLTANQAAIGYGSMSQNYSSLRTVPVVPAGGKTAIEANPANIVEGAYPLGRILYTYVNQAPGKPLNANLLNFLRYILSKDGQSQVTSAGFVPLAEDIAGINLRRLEAAR</sequence>
<dbReference type="EMBL" id="AP027080">
    <property type="protein sequence ID" value="BDU72058.1"/>
    <property type="molecule type" value="Genomic_DNA"/>
</dbReference>
<dbReference type="InterPro" id="IPR050811">
    <property type="entry name" value="Phosphate_ABC_transporter"/>
</dbReference>
<evidence type="ECO:0000313" key="5">
    <source>
        <dbReference type="Proteomes" id="UP001238179"/>
    </source>
</evidence>
<dbReference type="PANTHER" id="PTHR30570:SF6">
    <property type="entry name" value="PHOSPHATE-BINDING PROTEIN PSTS"/>
    <property type="match status" value="1"/>
</dbReference>
<dbReference type="Gene3D" id="3.40.190.10">
    <property type="entry name" value="Periplasmic binding protein-like II"/>
    <property type="match status" value="2"/>
</dbReference>
<reference evidence="5" key="1">
    <citation type="journal article" date="2023" name="Int. J. Syst. Evol. Microbiol.">
        <title>Mesoterricola silvestris gen. nov., sp. nov., Mesoterricola sediminis sp. nov., Geothrix oryzae sp. nov., Geothrix edaphica sp. nov., Geothrix rubra sp. nov., and Geothrix limicola sp. nov., six novel members of Acidobacteriota isolated from soils.</title>
        <authorList>
            <person name="Itoh H."/>
            <person name="Sugisawa Y."/>
            <person name="Mise K."/>
            <person name="Xu Z."/>
            <person name="Kuniyasu M."/>
            <person name="Ushijima N."/>
            <person name="Kawano K."/>
            <person name="Kobayashi E."/>
            <person name="Shiratori Y."/>
            <person name="Masuda Y."/>
            <person name="Senoo K."/>
        </authorList>
    </citation>
    <scope>NUCLEOTIDE SEQUENCE [LARGE SCALE GENOMIC DNA]</scope>
    <source>
        <strain evidence="5">W79</strain>
    </source>
</reference>
<dbReference type="KEGG" id="msil:METEAL_12320"/>